<evidence type="ECO:0000256" key="6">
    <source>
        <dbReference type="ARBA" id="ARBA00023136"/>
    </source>
</evidence>
<dbReference type="STRING" id="671065.MetMK1DRAFT_00002010"/>
<dbReference type="RefSeq" id="WP_009069728.1">
    <property type="nucleotide sequence ID" value="NZ_JH597761.1"/>
</dbReference>
<dbReference type="InterPro" id="IPR017825">
    <property type="entry name" value="Lycopene_cyclase_dom"/>
</dbReference>
<dbReference type="Pfam" id="PF18916">
    <property type="entry name" value="Lycopene_cyc"/>
    <property type="match status" value="2"/>
</dbReference>
<keyword evidence="5 8" id="KW-1133">Transmembrane helix</keyword>
<feature type="transmembrane region" description="Helical" evidence="8">
    <location>
        <begin position="83"/>
        <end position="100"/>
    </location>
</feature>
<keyword evidence="6 8" id="KW-0472">Membrane</keyword>
<keyword evidence="11" id="KW-1185">Reference proteome</keyword>
<keyword evidence="7" id="KW-0413">Isomerase</keyword>
<evidence type="ECO:0000313" key="10">
    <source>
        <dbReference type="EMBL" id="EHP69699.1"/>
    </source>
</evidence>
<keyword evidence="4" id="KW-0125">Carotenoid biosynthesis</keyword>
<evidence type="ECO:0000256" key="1">
    <source>
        <dbReference type="ARBA" id="ARBA00004141"/>
    </source>
</evidence>
<dbReference type="GO" id="GO:0016117">
    <property type="term" value="P:carotenoid biosynthetic process"/>
    <property type="evidence" value="ECO:0007669"/>
    <property type="project" value="UniProtKB-KW"/>
</dbReference>
<evidence type="ECO:0000256" key="3">
    <source>
        <dbReference type="ARBA" id="ARBA00022692"/>
    </source>
</evidence>
<feature type="domain" description="Lycopene cyclase" evidence="9">
    <location>
        <begin position="134"/>
        <end position="223"/>
    </location>
</feature>
<dbReference type="GO" id="GO:0016020">
    <property type="term" value="C:membrane"/>
    <property type="evidence" value="ECO:0007669"/>
    <property type="project" value="UniProtKB-SubCell"/>
</dbReference>
<evidence type="ECO:0000313" key="11">
    <source>
        <dbReference type="Proteomes" id="UP000003980"/>
    </source>
</evidence>
<evidence type="ECO:0000256" key="7">
    <source>
        <dbReference type="ARBA" id="ARBA00023235"/>
    </source>
</evidence>
<accession>H2C3V6</accession>
<reference evidence="10 11" key="1">
    <citation type="submission" date="2012-01" db="EMBL/GenBank/DDBJ databases">
        <title>Improved High-Quality Draft sequence of Metallosphaera yellowstonensis MK1.</title>
        <authorList>
            <consortium name="US DOE Joint Genome Institute"/>
            <person name="Lucas S."/>
            <person name="Han J."/>
            <person name="Cheng J.-F."/>
            <person name="Goodwin L."/>
            <person name="Pitluck S."/>
            <person name="Peters L."/>
            <person name="Teshima H."/>
            <person name="Detter J.C."/>
            <person name="Han C."/>
            <person name="Tapia R."/>
            <person name="Land M."/>
            <person name="Hauser L."/>
            <person name="Kyrpides N."/>
            <person name="Kozubal M."/>
            <person name="Macur R.E."/>
            <person name="Jay Z."/>
            <person name="Inskeep W."/>
            <person name="Woyke T."/>
        </authorList>
    </citation>
    <scope>NUCLEOTIDE SEQUENCE [LARGE SCALE GENOMIC DNA]</scope>
    <source>
        <strain evidence="10 11">MK1</strain>
    </source>
</reference>
<evidence type="ECO:0000259" key="9">
    <source>
        <dbReference type="Pfam" id="PF18916"/>
    </source>
</evidence>
<dbReference type="OrthoDB" id="42957at2157"/>
<comment type="subcellular location">
    <subcellularLocation>
        <location evidence="1">Membrane</location>
        <topology evidence="1">Multi-pass membrane protein</topology>
    </subcellularLocation>
</comment>
<dbReference type="AlphaFoldDB" id="H2C3V6"/>
<dbReference type="NCBIfam" id="TIGR03462">
    <property type="entry name" value="CarR_dom_SF"/>
    <property type="match status" value="2"/>
</dbReference>
<feature type="transmembrane region" description="Helical" evidence="8">
    <location>
        <begin position="36"/>
        <end position="53"/>
    </location>
</feature>
<protein>
    <submittedName>
        <fullName evidence="10">Lycopene cyclase domain protein</fullName>
    </submittedName>
</protein>
<keyword evidence="3 8" id="KW-0812">Transmembrane</keyword>
<evidence type="ECO:0000256" key="5">
    <source>
        <dbReference type="ARBA" id="ARBA00022989"/>
    </source>
</evidence>
<name>H2C3V6_9CREN</name>
<dbReference type="eggNOG" id="arCOG05416">
    <property type="taxonomic scope" value="Archaea"/>
</dbReference>
<evidence type="ECO:0000256" key="8">
    <source>
        <dbReference type="SAM" id="Phobius"/>
    </source>
</evidence>
<feature type="transmembrane region" description="Helical" evidence="8">
    <location>
        <begin position="6"/>
        <end position="29"/>
    </location>
</feature>
<gene>
    <name evidence="10" type="ORF">MetMK1DRAFT_00002010</name>
</gene>
<evidence type="ECO:0000256" key="2">
    <source>
        <dbReference type="ARBA" id="ARBA00004829"/>
    </source>
</evidence>
<feature type="transmembrane region" description="Helical" evidence="8">
    <location>
        <begin position="164"/>
        <end position="190"/>
    </location>
</feature>
<feature type="domain" description="Lycopene cyclase" evidence="9">
    <location>
        <begin position="17"/>
        <end position="100"/>
    </location>
</feature>
<evidence type="ECO:0000256" key="4">
    <source>
        <dbReference type="ARBA" id="ARBA00022746"/>
    </source>
</evidence>
<sequence>MVPPIFLPHLAYVEIDSLMFLPTLIISLAFRVRRNYRALLVSLLLVSPLYISWDFVATAMDSWGFNRAWILDVYVLDLPLEEVLFFFVTPFATLLIYDFLNQVRKDSEVKWLNSKVFYVLSVILVISAFLFYQYSYTSVVLLYLASSFLLAEVLDRDMLSSSNYWIFIGLSFIPFLVFDYFLTSIPVVVYGPHSILGMRILTIPPEDALYSLSMMNFYTLVYRRAGATWIART</sequence>
<organism evidence="10 11">
    <name type="scientific">Metallosphaera yellowstonensis MK1</name>
    <dbReference type="NCBI Taxonomy" id="671065"/>
    <lineage>
        <taxon>Archaea</taxon>
        <taxon>Thermoproteota</taxon>
        <taxon>Thermoprotei</taxon>
        <taxon>Sulfolobales</taxon>
        <taxon>Sulfolobaceae</taxon>
        <taxon>Metallosphaera</taxon>
    </lineage>
</organism>
<feature type="transmembrane region" description="Helical" evidence="8">
    <location>
        <begin position="116"/>
        <end position="144"/>
    </location>
</feature>
<dbReference type="EMBL" id="JH597761">
    <property type="protein sequence ID" value="EHP69699.1"/>
    <property type="molecule type" value="Genomic_DNA"/>
</dbReference>
<dbReference type="HOGENOM" id="CLU_083013_0_0_2"/>
<dbReference type="GO" id="GO:0045436">
    <property type="term" value="F:lycopene beta cyclase activity"/>
    <property type="evidence" value="ECO:0007669"/>
    <property type="project" value="UniProtKB-ARBA"/>
</dbReference>
<dbReference type="Proteomes" id="UP000003980">
    <property type="component" value="Unassembled WGS sequence"/>
</dbReference>
<dbReference type="GO" id="GO:0016872">
    <property type="term" value="F:intramolecular lyase activity"/>
    <property type="evidence" value="ECO:0007669"/>
    <property type="project" value="InterPro"/>
</dbReference>
<comment type="pathway">
    <text evidence="2">Carotenoid biosynthesis.</text>
</comment>
<proteinExistence type="predicted"/>